<comment type="cofactor">
    <cofactor evidence="12">
        <name>Fe cation</name>
        <dbReference type="ChEBI" id="CHEBI:24875"/>
    </cofactor>
    <text evidence="12">Binds 1 Fe cation per subunit.</text>
</comment>
<evidence type="ECO:0000256" key="8">
    <source>
        <dbReference type="ARBA" id="ARBA00023002"/>
    </source>
</evidence>
<evidence type="ECO:0000256" key="6">
    <source>
        <dbReference type="ARBA" id="ARBA00022784"/>
    </source>
</evidence>
<evidence type="ECO:0000256" key="5">
    <source>
        <dbReference type="ARBA" id="ARBA00022723"/>
    </source>
</evidence>
<feature type="binding site" evidence="11">
    <location>
        <position position="85"/>
    </location>
    <ligand>
        <name>Fe cation</name>
        <dbReference type="ChEBI" id="CHEBI:24875"/>
        <note>catalytic</note>
    </ligand>
</feature>
<dbReference type="CDD" id="cd10548">
    <property type="entry name" value="cupin_CDO"/>
    <property type="match status" value="1"/>
</dbReference>
<dbReference type="GO" id="GO:0019448">
    <property type="term" value="P:L-cysteine catabolic process"/>
    <property type="evidence" value="ECO:0007669"/>
    <property type="project" value="TreeGrafter"/>
</dbReference>
<organism evidence="13">
    <name type="scientific">Darwinula stevensoni</name>
    <dbReference type="NCBI Taxonomy" id="69355"/>
    <lineage>
        <taxon>Eukaryota</taxon>
        <taxon>Metazoa</taxon>
        <taxon>Ecdysozoa</taxon>
        <taxon>Arthropoda</taxon>
        <taxon>Crustacea</taxon>
        <taxon>Oligostraca</taxon>
        <taxon>Ostracoda</taxon>
        <taxon>Podocopa</taxon>
        <taxon>Podocopida</taxon>
        <taxon>Darwinulocopina</taxon>
        <taxon>Darwinuloidea</taxon>
        <taxon>Darwinulidae</taxon>
        <taxon>Darwinula</taxon>
    </lineage>
</organism>
<dbReference type="FunFam" id="2.60.120.10:FF:000045">
    <property type="entry name" value="Cysteine dioxygenase 1"/>
    <property type="match status" value="1"/>
</dbReference>
<keyword evidence="8 12" id="KW-0560">Oxidoreductase</keyword>
<proteinExistence type="inferred from homology"/>
<keyword evidence="9 11" id="KW-0408">Iron</keyword>
<dbReference type="EMBL" id="LR902472">
    <property type="protein sequence ID" value="CAD7250597.1"/>
    <property type="molecule type" value="Genomic_DNA"/>
</dbReference>
<dbReference type="EMBL" id="CAJPEV010002955">
    <property type="protein sequence ID" value="CAG0898522.1"/>
    <property type="molecule type" value="Genomic_DNA"/>
</dbReference>
<feature type="binding site" evidence="11">
    <location>
        <position position="87"/>
    </location>
    <ligand>
        <name>Fe cation</name>
        <dbReference type="ChEBI" id="CHEBI:24875"/>
        <note>catalytic</note>
    </ligand>
</feature>
<sequence>MAEIVPRVDSLSQLCQELHRVFDSDRVDVDYVYELMRNYKSDPKEWKKFAKFDRYRYTRNLVDAGNGKFNLMVLCWGEAHGSSIHDHANSHCFMKMLMGSLTETRFDYPGGDTVGELHKISITELKTNEVVYINDEQGLHRVENASHTQPAVSLHLYCPPFDACHAFDQRTGHKTMNKVTFWSAFGKRTPFQQLERETRKMGVPLTDHPASISMEIAEPENN</sequence>
<dbReference type="GO" id="GO:0017172">
    <property type="term" value="F:cysteine dioxygenase activity"/>
    <property type="evidence" value="ECO:0007669"/>
    <property type="project" value="UniProtKB-UniRule"/>
</dbReference>
<dbReference type="InterPro" id="IPR011051">
    <property type="entry name" value="RmlC_Cupin_sf"/>
</dbReference>
<evidence type="ECO:0000256" key="11">
    <source>
        <dbReference type="PIRSR" id="PIRSR610300-51"/>
    </source>
</evidence>
<dbReference type="PANTHER" id="PTHR12918:SF1">
    <property type="entry name" value="CYSTEINE DIOXYGENASE TYPE 1"/>
    <property type="match status" value="1"/>
</dbReference>
<dbReference type="GO" id="GO:0042412">
    <property type="term" value="P:taurine biosynthetic process"/>
    <property type="evidence" value="ECO:0007669"/>
    <property type="project" value="UniProtKB-UniRule"/>
</dbReference>
<protein>
    <recommendedName>
        <fullName evidence="4 12">Cysteine dioxygenase</fullName>
        <ecNumber evidence="4 12">1.13.11.20</ecNumber>
    </recommendedName>
</protein>
<dbReference type="AlphaFoldDB" id="A0A7R9AAM7"/>
<evidence type="ECO:0000256" key="3">
    <source>
        <dbReference type="ARBA" id="ARBA00006622"/>
    </source>
</evidence>
<keyword evidence="5 11" id="KW-0479">Metal-binding</keyword>
<evidence type="ECO:0000256" key="10">
    <source>
        <dbReference type="PIRSR" id="PIRSR610300-50"/>
    </source>
</evidence>
<evidence type="ECO:0000256" key="9">
    <source>
        <dbReference type="ARBA" id="ARBA00023004"/>
    </source>
</evidence>
<evidence type="ECO:0000256" key="12">
    <source>
        <dbReference type="RuleBase" id="RU366010"/>
    </source>
</evidence>
<comment type="pathway">
    <text evidence="2 12">Organosulfur biosynthesis; taurine biosynthesis; hypotaurine from L-cysteine: step 1/2.</text>
</comment>
<comment type="catalytic activity">
    <reaction evidence="1 12">
        <text>L-cysteine + O2 = 3-sulfino-L-alanine + H(+)</text>
        <dbReference type="Rhea" id="RHEA:20441"/>
        <dbReference type="ChEBI" id="CHEBI:15378"/>
        <dbReference type="ChEBI" id="CHEBI:15379"/>
        <dbReference type="ChEBI" id="CHEBI:35235"/>
        <dbReference type="ChEBI" id="CHEBI:61085"/>
        <dbReference type="EC" id="1.13.11.20"/>
    </reaction>
</comment>
<keyword evidence="7 12" id="KW-0223">Dioxygenase</keyword>
<dbReference type="OrthoDB" id="543511at2759"/>
<dbReference type="Proteomes" id="UP000677054">
    <property type="component" value="Unassembled WGS sequence"/>
</dbReference>
<dbReference type="EC" id="1.13.11.20" evidence="4 12"/>
<dbReference type="PANTHER" id="PTHR12918">
    <property type="entry name" value="CYSTEINE DIOXYGENASE"/>
    <property type="match status" value="1"/>
</dbReference>
<keyword evidence="14" id="KW-1185">Reference proteome</keyword>
<keyword evidence="6 10" id="KW-0883">Thioether bond</keyword>
<dbReference type="InterPro" id="IPR014710">
    <property type="entry name" value="RmlC-like_jellyroll"/>
</dbReference>
<evidence type="ECO:0000256" key="4">
    <source>
        <dbReference type="ARBA" id="ARBA00013133"/>
    </source>
</evidence>
<dbReference type="Gene3D" id="2.60.120.10">
    <property type="entry name" value="Jelly Rolls"/>
    <property type="match status" value="1"/>
</dbReference>
<evidence type="ECO:0000256" key="7">
    <source>
        <dbReference type="ARBA" id="ARBA00022964"/>
    </source>
</evidence>
<dbReference type="Pfam" id="PF05995">
    <property type="entry name" value="CDO_I"/>
    <property type="match status" value="1"/>
</dbReference>
<evidence type="ECO:0000313" key="13">
    <source>
        <dbReference type="EMBL" id="CAD7250597.1"/>
    </source>
</evidence>
<feature type="cross-link" description="3'-(S-cysteinyl)-tyrosine (Cys-Tyr)" evidence="10">
    <location>
        <begin position="92"/>
        <end position="157"/>
    </location>
</feature>
<gene>
    <name evidence="13" type="ORF">DSTB1V02_LOCUS10368</name>
</gene>
<dbReference type="UniPathway" id="UPA00012">
    <property type="reaction ID" value="UER00537"/>
</dbReference>
<evidence type="ECO:0000256" key="1">
    <source>
        <dbReference type="ARBA" id="ARBA00000629"/>
    </source>
</evidence>
<name>A0A7R9AAM7_9CRUS</name>
<dbReference type="SUPFAM" id="SSF51182">
    <property type="entry name" value="RmlC-like cupins"/>
    <property type="match status" value="1"/>
</dbReference>
<evidence type="ECO:0000256" key="2">
    <source>
        <dbReference type="ARBA" id="ARBA00004759"/>
    </source>
</evidence>
<reference evidence="13" key="1">
    <citation type="submission" date="2020-11" db="EMBL/GenBank/DDBJ databases">
        <authorList>
            <person name="Tran Van P."/>
        </authorList>
    </citation>
    <scope>NUCLEOTIDE SEQUENCE</scope>
</reference>
<accession>A0A7R9AAM7</accession>
<comment type="similarity">
    <text evidence="3 12">Belongs to the cysteine dioxygenase family.</text>
</comment>
<feature type="binding site" evidence="11">
    <location>
        <position position="140"/>
    </location>
    <ligand>
        <name>Fe cation</name>
        <dbReference type="ChEBI" id="CHEBI:24875"/>
        <note>catalytic</note>
    </ligand>
</feature>
<evidence type="ECO:0000313" key="14">
    <source>
        <dbReference type="Proteomes" id="UP000677054"/>
    </source>
</evidence>
<dbReference type="InterPro" id="IPR010300">
    <property type="entry name" value="CDO_1"/>
</dbReference>
<dbReference type="GO" id="GO:0008198">
    <property type="term" value="F:ferrous iron binding"/>
    <property type="evidence" value="ECO:0007669"/>
    <property type="project" value="UniProtKB-ARBA"/>
</dbReference>